<comment type="catalytic activity">
    <reaction evidence="8 11">
        <text>an N-terminal (5-L-glutamyl)-[peptide] + an alpha-amino acid = 5-L-glutamyl amino acid + an N-terminal L-alpha-aminoacyl-[peptide]</text>
        <dbReference type="Rhea" id="RHEA:23904"/>
        <dbReference type="Rhea" id="RHEA-COMP:9780"/>
        <dbReference type="Rhea" id="RHEA-COMP:9795"/>
        <dbReference type="ChEBI" id="CHEBI:77644"/>
        <dbReference type="ChEBI" id="CHEBI:78597"/>
        <dbReference type="ChEBI" id="CHEBI:78599"/>
        <dbReference type="ChEBI" id="CHEBI:78608"/>
        <dbReference type="EC" id="2.3.2.2"/>
    </reaction>
</comment>
<dbReference type="EMBL" id="BMXP01000002">
    <property type="protein sequence ID" value="GGW81539.1"/>
    <property type="molecule type" value="Genomic_DNA"/>
</dbReference>
<feature type="binding site" evidence="10">
    <location>
        <position position="484"/>
    </location>
    <ligand>
        <name>L-glutamate</name>
        <dbReference type="ChEBI" id="CHEBI:29985"/>
    </ligand>
</feature>
<dbReference type="EC" id="3.4.19.13" evidence="11"/>
<dbReference type="AlphaFoldDB" id="A0A918JL90"/>
<evidence type="ECO:0000256" key="12">
    <source>
        <dbReference type="SAM" id="SignalP"/>
    </source>
</evidence>
<evidence type="ECO:0000256" key="1">
    <source>
        <dbReference type="ARBA" id="ARBA00001049"/>
    </source>
</evidence>
<comment type="PTM">
    <text evidence="11">Cleaved by autocatalysis into a large and a small subunit.</text>
</comment>
<dbReference type="InterPro" id="IPR043138">
    <property type="entry name" value="GGT_lsub"/>
</dbReference>
<evidence type="ECO:0000313" key="13">
    <source>
        <dbReference type="EMBL" id="GGW81539.1"/>
    </source>
</evidence>
<reference evidence="13" key="2">
    <citation type="submission" date="2020-09" db="EMBL/GenBank/DDBJ databases">
        <authorList>
            <person name="Sun Q."/>
            <person name="Kim S."/>
        </authorList>
    </citation>
    <scope>NUCLEOTIDE SEQUENCE</scope>
    <source>
        <strain evidence="13">KCTC 22164</strain>
    </source>
</reference>
<evidence type="ECO:0000256" key="10">
    <source>
        <dbReference type="PIRSR" id="PIRSR600101-2"/>
    </source>
</evidence>
<dbReference type="PANTHER" id="PTHR43199:SF1">
    <property type="entry name" value="GLUTATHIONE HYDROLASE PROENZYME"/>
    <property type="match status" value="1"/>
</dbReference>
<dbReference type="InterPro" id="IPR029055">
    <property type="entry name" value="Ntn_hydrolases_N"/>
</dbReference>
<evidence type="ECO:0000313" key="14">
    <source>
        <dbReference type="Proteomes" id="UP000631300"/>
    </source>
</evidence>
<keyword evidence="12" id="KW-0732">Signal</keyword>
<feature type="binding site" evidence="10">
    <location>
        <begin position="462"/>
        <end position="463"/>
    </location>
    <ligand>
        <name>L-glutamate</name>
        <dbReference type="ChEBI" id="CHEBI:29985"/>
    </ligand>
</feature>
<keyword evidence="4 11" id="KW-0808">Transferase</keyword>
<comment type="catalytic activity">
    <reaction evidence="1 11">
        <text>an S-substituted glutathione + H2O = an S-substituted L-cysteinylglycine + L-glutamate</text>
        <dbReference type="Rhea" id="RHEA:59468"/>
        <dbReference type="ChEBI" id="CHEBI:15377"/>
        <dbReference type="ChEBI" id="CHEBI:29985"/>
        <dbReference type="ChEBI" id="CHEBI:90779"/>
        <dbReference type="ChEBI" id="CHEBI:143103"/>
        <dbReference type="EC" id="3.4.19.13"/>
    </reaction>
</comment>
<evidence type="ECO:0000256" key="11">
    <source>
        <dbReference type="RuleBase" id="RU368036"/>
    </source>
</evidence>
<dbReference type="Gene3D" id="3.60.20.40">
    <property type="match status" value="1"/>
</dbReference>
<dbReference type="Pfam" id="PF01019">
    <property type="entry name" value="G_glu_transpept"/>
    <property type="match status" value="1"/>
</dbReference>
<dbReference type="GO" id="GO:0006750">
    <property type="term" value="P:glutathione biosynthetic process"/>
    <property type="evidence" value="ECO:0007669"/>
    <property type="project" value="UniProtKB-KW"/>
</dbReference>
<dbReference type="InterPro" id="IPR051792">
    <property type="entry name" value="GGT_bact"/>
</dbReference>
<organism evidence="13 14">
    <name type="scientific">Alteromonas halophila</name>
    <dbReference type="NCBI Taxonomy" id="516698"/>
    <lineage>
        <taxon>Bacteria</taxon>
        <taxon>Pseudomonadati</taxon>
        <taxon>Pseudomonadota</taxon>
        <taxon>Gammaproteobacteria</taxon>
        <taxon>Alteromonadales</taxon>
        <taxon>Alteromonadaceae</taxon>
        <taxon>Alteromonas/Salinimonas group</taxon>
        <taxon>Alteromonas</taxon>
    </lineage>
</organism>
<name>A0A918JL90_9ALTE</name>
<evidence type="ECO:0000256" key="5">
    <source>
        <dbReference type="ARBA" id="ARBA00022801"/>
    </source>
</evidence>
<evidence type="ECO:0000256" key="6">
    <source>
        <dbReference type="ARBA" id="ARBA00023145"/>
    </source>
</evidence>
<accession>A0A918JL90</accession>
<evidence type="ECO:0000256" key="7">
    <source>
        <dbReference type="ARBA" id="ARBA00023315"/>
    </source>
</evidence>
<keyword evidence="6 11" id="KW-0865">Zymogen</keyword>
<dbReference type="SUPFAM" id="SSF56235">
    <property type="entry name" value="N-terminal nucleophile aminohydrolases (Ntn hydrolases)"/>
    <property type="match status" value="1"/>
</dbReference>
<dbReference type="NCBIfam" id="TIGR00066">
    <property type="entry name" value="g_glut_trans"/>
    <property type="match status" value="1"/>
</dbReference>
<dbReference type="PRINTS" id="PR01210">
    <property type="entry name" value="GGTRANSPTASE"/>
</dbReference>
<comment type="subunit">
    <text evidence="11">This enzyme consists of two polypeptide chains, which are synthesized in precursor form from a single polypeptide.</text>
</comment>
<dbReference type="InterPro" id="IPR043137">
    <property type="entry name" value="GGT_ssub_C"/>
</dbReference>
<evidence type="ECO:0000256" key="8">
    <source>
        <dbReference type="ARBA" id="ARBA00047417"/>
    </source>
</evidence>
<evidence type="ECO:0000256" key="9">
    <source>
        <dbReference type="PIRSR" id="PIRSR600101-1"/>
    </source>
</evidence>
<evidence type="ECO:0000256" key="4">
    <source>
        <dbReference type="ARBA" id="ARBA00022679"/>
    </source>
</evidence>
<feature type="chain" id="PRO_5036882442" description="Glutathione hydrolase proenzyme" evidence="12">
    <location>
        <begin position="21"/>
        <end position="579"/>
    </location>
</feature>
<feature type="binding site" evidence="10">
    <location>
        <position position="115"/>
    </location>
    <ligand>
        <name>L-glutamate</name>
        <dbReference type="ChEBI" id="CHEBI:29985"/>
    </ligand>
</feature>
<dbReference type="EC" id="2.3.2.2" evidence="11"/>
<proteinExistence type="inferred from homology"/>
<keyword evidence="14" id="KW-1185">Reference proteome</keyword>
<dbReference type="Proteomes" id="UP000631300">
    <property type="component" value="Unassembled WGS sequence"/>
</dbReference>
<dbReference type="RefSeq" id="WP_189404621.1">
    <property type="nucleotide sequence ID" value="NZ_BMXP01000002.1"/>
</dbReference>
<feature type="active site" description="Nucleophile" evidence="9">
    <location>
        <position position="391"/>
    </location>
</feature>
<comment type="caution">
    <text evidence="13">The sequence shown here is derived from an EMBL/GenBank/DDBJ whole genome shotgun (WGS) entry which is preliminary data.</text>
</comment>
<dbReference type="GO" id="GO:0006751">
    <property type="term" value="P:glutathione catabolic process"/>
    <property type="evidence" value="ECO:0007669"/>
    <property type="project" value="UniProtKB-UniRule"/>
</dbReference>
<sequence>MKVLSAFLSMCLSLMLPAVAQPVKHPYNLSKSGIVRYQDVFSPVVAENGMVSTQNTLATEVGIDILKQGGNAIDAAVAVGFTLAVTLPRAGNLGGGGFMVFHSNQKQQSYAIDYRETAPTGVTAQHFLTEAGEKNRQSATSWHAAGVPGTVAGMHEVWRKFGSGKLSWPALLQPAIELAEQGFVVNYDLAQIVDAKKRWLTENDSTRASFYKPDGTSYQEGDKLIQSDLAWSLKQISKHGPDAFYKGEIADKIVADMKKNGGHIDHQDLASYQVKIKKPLSSDYRGYQVLGMPPPSSGGVTIMQMLNILENYPLGEWGIGSQSYHVMAEAMKLSFADRGTYMADPDFYAVPVKWLIDKKRANKLANKIKLNESIDALTLKGDRLGDEGPSTTHFSIVDGDGNAVSNTYTLGYSFGNGKVVKGAGFLLNNQIHTFSVRAGIKGAKGFIASKVNKLEAGKRPVSSQSPVIVLKEGKPFMVTGSPGGSRIINAVAQMIVNSIDHGMNVTEATNQRRIHHQWIPDVLEVEPGFNRDTIELLKQKGQNVKETYTMGSTQSIMVKDGFIFGASDPRRPNALTDGF</sequence>
<comment type="catalytic activity">
    <reaction evidence="2 11">
        <text>glutathione + H2O = L-cysteinylglycine + L-glutamate</text>
        <dbReference type="Rhea" id="RHEA:28807"/>
        <dbReference type="ChEBI" id="CHEBI:15377"/>
        <dbReference type="ChEBI" id="CHEBI:29985"/>
        <dbReference type="ChEBI" id="CHEBI:57925"/>
        <dbReference type="ChEBI" id="CHEBI:61694"/>
        <dbReference type="EC" id="3.4.19.13"/>
    </reaction>
</comment>
<gene>
    <name evidence="13" type="primary">ggt</name>
    <name evidence="13" type="ORF">GCM10007391_13420</name>
</gene>
<keyword evidence="11" id="KW-0317">Glutathione biosynthesis</keyword>
<feature type="signal peptide" evidence="12">
    <location>
        <begin position="1"/>
        <end position="20"/>
    </location>
</feature>
<evidence type="ECO:0000256" key="3">
    <source>
        <dbReference type="ARBA" id="ARBA00009381"/>
    </source>
</evidence>
<keyword evidence="5 11" id="KW-0378">Hydrolase</keyword>
<dbReference type="InterPro" id="IPR000101">
    <property type="entry name" value="GGT_peptidase"/>
</dbReference>
<evidence type="ECO:0000256" key="2">
    <source>
        <dbReference type="ARBA" id="ARBA00001089"/>
    </source>
</evidence>
<comment type="pathway">
    <text evidence="11">Sulfur metabolism; glutathione metabolism.</text>
</comment>
<dbReference type="Gene3D" id="1.10.246.130">
    <property type="match status" value="1"/>
</dbReference>
<dbReference type="PANTHER" id="PTHR43199">
    <property type="entry name" value="GLUTATHIONE HYDROLASE"/>
    <property type="match status" value="1"/>
</dbReference>
<dbReference type="GO" id="GO:0103068">
    <property type="term" value="F:leukotriene C4 gamma-glutamyl transferase activity"/>
    <property type="evidence" value="ECO:0007669"/>
    <property type="project" value="UniProtKB-EC"/>
</dbReference>
<reference evidence="13" key="1">
    <citation type="journal article" date="2014" name="Int. J. Syst. Evol. Microbiol.">
        <title>Complete genome sequence of Corynebacterium casei LMG S-19264T (=DSM 44701T), isolated from a smear-ripened cheese.</title>
        <authorList>
            <consortium name="US DOE Joint Genome Institute (JGI-PGF)"/>
            <person name="Walter F."/>
            <person name="Albersmeier A."/>
            <person name="Kalinowski J."/>
            <person name="Ruckert C."/>
        </authorList>
    </citation>
    <scope>NUCLEOTIDE SEQUENCE</scope>
    <source>
        <strain evidence="13">KCTC 22164</strain>
    </source>
</reference>
<comment type="similarity">
    <text evidence="3 11">Belongs to the gamma-glutamyltransferase family.</text>
</comment>
<protein>
    <recommendedName>
        <fullName evidence="11">Glutathione hydrolase proenzyme</fullName>
        <ecNumber evidence="11">2.3.2.2</ecNumber>
        <ecNumber evidence="11">3.4.19.13</ecNumber>
    </recommendedName>
    <component>
        <recommendedName>
            <fullName evidence="11">Glutathione hydrolase large chain</fullName>
        </recommendedName>
    </component>
    <component>
        <recommendedName>
            <fullName evidence="11">Glutathione hydrolase small chain</fullName>
        </recommendedName>
    </component>
</protein>
<keyword evidence="7 11" id="KW-0012">Acyltransferase</keyword>
<dbReference type="GO" id="GO:0036374">
    <property type="term" value="F:glutathione hydrolase activity"/>
    <property type="evidence" value="ECO:0007669"/>
    <property type="project" value="UniProtKB-UniRule"/>
</dbReference>